<evidence type="ECO:0000256" key="4">
    <source>
        <dbReference type="ARBA" id="ARBA00022723"/>
    </source>
</evidence>
<keyword evidence="6 8" id="KW-0460">Magnesium</keyword>
<dbReference type="CDD" id="cd18748">
    <property type="entry name" value="PIN_VapC4-5_FitB-like"/>
    <property type="match status" value="1"/>
</dbReference>
<dbReference type="InterPro" id="IPR002716">
    <property type="entry name" value="PIN_dom"/>
</dbReference>
<evidence type="ECO:0000256" key="7">
    <source>
        <dbReference type="ARBA" id="ARBA00038093"/>
    </source>
</evidence>
<evidence type="ECO:0000256" key="8">
    <source>
        <dbReference type="HAMAP-Rule" id="MF_00265"/>
    </source>
</evidence>
<dbReference type="InterPro" id="IPR029060">
    <property type="entry name" value="PIN-like_dom_sf"/>
</dbReference>
<evidence type="ECO:0000256" key="3">
    <source>
        <dbReference type="ARBA" id="ARBA00022722"/>
    </source>
</evidence>
<gene>
    <name evidence="8" type="primary">vapC</name>
    <name evidence="10" type="ORF">ABXS05_18070</name>
</gene>
<dbReference type="PANTHER" id="PTHR33653:SF1">
    <property type="entry name" value="RIBONUCLEASE VAPC2"/>
    <property type="match status" value="1"/>
</dbReference>
<accession>A0ABV3PP96</accession>
<feature type="binding site" evidence="8">
    <location>
        <position position="94"/>
    </location>
    <ligand>
        <name>Mg(2+)</name>
        <dbReference type="ChEBI" id="CHEBI:18420"/>
    </ligand>
</feature>
<dbReference type="RefSeq" id="WP_367625117.1">
    <property type="nucleotide sequence ID" value="NZ_JBFNQD010000006.1"/>
</dbReference>
<protein>
    <recommendedName>
        <fullName evidence="8">Ribonuclease VapC</fullName>
        <shortName evidence="8">RNase VapC</shortName>
        <ecNumber evidence="8">3.1.-.-</ecNumber>
    </recommendedName>
    <alternativeName>
        <fullName evidence="8">Toxin VapC</fullName>
    </alternativeName>
</protein>
<evidence type="ECO:0000256" key="5">
    <source>
        <dbReference type="ARBA" id="ARBA00022801"/>
    </source>
</evidence>
<keyword evidence="2 8" id="KW-1277">Toxin-antitoxin system</keyword>
<dbReference type="EC" id="3.1.-.-" evidence="8"/>
<evidence type="ECO:0000313" key="10">
    <source>
        <dbReference type="EMBL" id="MEW9307465.1"/>
    </source>
</evidence>
<evidence type="ECO:0000313" key="11">
    <source>
        <dbReference type="Proteomes" id="UP001555786"/>
    </source>
</evidence>
<keyword evidence="3 8" id="KW-0540">Nuclease</keyword>
<keyword evidence="8" id="KW-0800">Toxin</keyword>
<dbReference type="HAMAP" id="MF_00265">
    <property type="entry name" value="VapC_Nob1"/>
    <property type="match status" value="1"/>
</dbReference>
<organism evidence="10 11">
    <name type="scientific">Labrys neptuniae</name>
    <dbReference type="NCBI Taxonomy" id="376174"/>
    <lineage>
        <taxon>Bacteria</taxon>
        <taxon>Pseudomonadati</taxon>
        <taxon>Pseudomonadota</taxon>
        <taxon>Alphaproteobacteria</taxon>
        <taxon>Hyphomicrobiales</taxon>
        <taxon>Xanthobacteraceae</taxon>
        <taxon>Labrys</taxon>
    </lineage>
</organism>
<keyword evidence="4 8" id="KW-0479">Metal-binding</keyword>
<feature type="domain" description="PIN" evidence="9">
    <location>
        <begin position="1"/>
        <end position="120"/>
    </location>
</feature>
<dbReference type="Gene3D" id="3.40.50.1010">
    <property type="entry name" value="5'-nuclease"/>
    <property type="match status" value="1"/>
</dbReference>
<keyword evidence="5 8" id="KW-0378">Hydrolase</keyword>
<name>A0ABV3PP96_9HYPH</name>
<dbReference type="SUPFAM" id="SSF88723">
    <property type="entry name" value="PIN domain-like"/>
    <property type="match status" value="1"/>
</dbReference>
<proteinExistence type="inferred from homology"/>
<comment type="cofactor">
    <cofactor evidence="1 8">
        <name>Mg(2+)</name>
        <dbReference type="ChEBI" id="CHEBI:18420"/>
    </cofactor>
</comment>
<comment type="similarity">
    <text evidence="7 8">Belongs to the PINc/VapC protein family.</text>
</comment>
<dbReference type="Pfam" id="PF01850">
    <property type="entry name" value="PIN"/>
    <property type="match status" value="1"/>
</dbReference>
<evidence type="ECO:0000256" key="2">
    <source>
        <dbReference type="ARBA" id="ARBA00022649"/>
    </source>
</evidence>
<sequence length="129" mass="13793">MLDTNIVSDLIRHPDGKAARHIARIGDHGLAVSIITACELRFGAIKRGSARLQERVEAILQRLAILAFDVPADCNYADIRAALERAGTPIGPNDLLIAAHAAAAGIPLVTANIDEFGRVPNLVLENWLA</sequence>
<dbReference type="InterPro" id="IPR022907">
    <property type="entry name" value="VapC_family"/>
</dbReference>
<evidence type="ECO:0000256" key="1">
    <source>
        <dbReference type="ARBA" id="ARBA00001946"/>
    </source>
</evidence>
<evidence type="ECO:0000256" key="6">
    <source>
        <dbReference type="ARBA" id="ARBA00022842"/>
    </source>
</evidence>
<comment type="function">
    <text evidence="8">Toxic component of a toxin-antitoxin (TA) system. An RNase.</text>
</comment>
<dbReference type="Proteomes" id="UP001555786">
    <property type="component" value="Unassembled WGS sequence"/>
</dbReference>
<feature type="binding site" evidence="8">
    <location>
        <position position="3"/>
    </location>
    <ligand>
        <name>Mg(2+)</name>
        <dbReference type="ChEBI" id="CHEBI:18420"/>
    </ligand>
</feature>
<evidence type="ECO:0000259" key="9">
    <source>
        <dbReference type="Pfam" id="PF01850"/>
    </source>
</evidence>
<keyword evidence="11" id="KW-1185">Reference proteome</keyword>
<comment type="caution">
    <text evidence="10">The sequence shown here is derived from an EMBL/GenBank/DDBJ whole genome shotgun (WGS) entry which is preliminary data.</text>
</comment>
<reference evidence="10 11" key="1">
    <citation type="submission" date="2024-07" db="EMBL/GenBank/DDBJ databases">
        <title>Description of Labrys sedimenti sp. nov., isolated from a diclofenac-degrading enrichment culture.</title>
        <authorList>
            <person name="Tancsics A."/>
            <person name="Csepanyi A."/>
        </authorList>
    </citation>
    <scope>NUCLEOTIDE SEQUENCE [LARGE SCALE GENOMIC DNA]</scope>
    <source>
        <strain evidence="10 11">LMG 23578</strain>
    </source>
</reference>
<dbReference type="PANTHER" id="PTHR33653">
    <property type="entry name" value="RIBONUCLEASE VAPC2"/>
    <property type="match status" value="1"/>
</dbReference>
<dbReference type="EMBL" id="JBFNQD010000006">
    <property type="protein sequence ID" value="MEW9307465.1"/>
    <property type="molecule type" value="Genomic_DNA"/>
</dbReference>
<dbReference type="InterPro" id="IPR050556">
    <property type="entry name" value="Type_II_TA_system_RNase"/>
</dbReference>